<dbReference type="Proteomes" id="UP001642260">
    <property type="component" value="Unassembled WGS sequence"/>
</dbReference>
<feature type="region of interest" description="Disordered" evidence="1">
    <location>
        <begin position="185"/>
        <end position="208"/>
    </location>
</feature>
<dbReference type="Gene3D" id="1.10.10.750">
    <property type="entry name" value="Ypt/Rab-GAP domain of gyp1p, domain 1"/>
    <property type="match status" value="1"/>
</dbReference>
<reference evidence="2 3" key="1">
    <citation type="submission" date="2022-03" db="EMBL/GenBank/DDBJ databases">
        <authorList>
            <person name="Macdonald S."/>
            <person name="Ahmed S."/>
            <person name="Newling K."/>
        </authorList>
    </citation>
    <scope>NUCLEOTIDE SEQUENCE [LARGE SCALE GENOMIC DNA]</scope>
</reference>
<proteinExistence type="predicted"/>
<sequence length="327" mass="35364">MTRATPFLFVGSPLNRIRRPDLSQIYRLATKSNLHLAPTFPTSPPSPPSPDPATPLLPAVPMTQLTSTTSLPHPPSTPSSAITTQLHSPPSPSTLPLPSPSLAISSPPPPMAPSRSSTLNLLFSSSCNDLAIHPSGKLASAVSCDECFAMLNLVKGKRSFCCSLGHKASLLVFIILRISSKGASENDSEDEFYDVERSDSQDSLSSDGTTVSGILVTGDVTSFSVSTCPWKEELEMLIRGGVPMALRGELWQAFVGVKKRRRKDYYQNLLAEDSSGNNIAEEDTQHVDEKGSNTESLAVVEKWKGQKEKVVPYNLPRVDSLYLLVQS</sequence>
<feature type="compositionally biased region" description="Pro residues" evidence="1">
    <location>
        <begin position="41"/>
        <end position="55"/>
    </location>
</feature>
<keyword evidence="3" id="KW-1185">Reference proteome</keyword>
<comment type="caution">
    <text evidence="2">The sequence shown here is derived from an EMBL/GenBank/DDBJ whole genome shotgun (WGS) entry which is preliminary data.</text>
</comment>
<dbReference type="InterPro" id="IPR051959">
    <property type="entry name" value="PAK1-Kinase_Regulator"/>
</dbReference>
<name>A0ABC8M2U8_ERUVS</name>
<feature type="compositionally biased region" description="Low complexity" evidence="1">
    <location>
        <begin position="56"/>
        <end position="71"/>
    </location>
</feature>
<gene>
    <name evidence="2" type="ORF">ERUC_LOCUS42401</name>
</gene>
<dbReference type="PANTHER" id="PTHR44675:SF1">
    <property type="entry name" value="P21-ACTIVATED PROTEIN KINASE-INTERACTING PROTEIN 1"/>
    <property type="match status" value="1"/>
</dbReference>
<evidence type="ECO:0000256" key="1">
    <source>
        <dbReference type="SAM" id="MobiDB-lite"/>
    </source>
</evidence>
<organism evidence="2 3">
    <name type="scientific">Eruca vesicaria subsp. sativa</name>
    <name type="common">Garden rocket</name>
    <name type="synonym">Eruca sativa</name>
    <dbReference type="NCBI Taxonomy" id="29727"/>
    <lineage>
        <taxon>Eukaryota</taxon>
        <taxon>Viridiplantae</taxon>
        <taxon>Streptophyta</taxon>
        <taxon>Embryophyta</taxon>
        <taxon>Tracheophyta</taxon>
        <taxon>Spermatophyta</taxon>
        <taxon>Magnoliopsida</taxon>
        <taxon>eudicotyledons</taxon>
        <taxon>Gunneridae</taxon>
        <taxon>Pentapetalae</taxon>
        <taxon>rosids</taxon>
        <taxon>malvids</taxon>
        <taxon>Brassicales</taxon>
        <taxon>Brassicaceae</taxon>
        <taxon>Brassiceae</taxon>
        <taxon>Eruca</taxon>
    </lineage>
</organism>
<feature type="region of interest" description="Disordered" evidence="1">
    <location>
        <begin position="36"/>
        <end position="117"/>
    </location>
</feature>
<evidence type="ECO:0000313" key="2">
    <source>
        <dbReference type="EMBL" id="CAH8389918.1"/>
    </source>
</evidence>
<evidence type="ECO:0000313" key="3">
    <source>
        <dbReference type="Proteomes" id="UP001642260"/>
    </source>
</evidence>
<dbReference type="PANTHER" id="PTHR44675">
    <property type="entry name" value="PAK1 INTERACTING PROTEIN 1"/>
    <property type="match status" value="1"/>
</dbReference>
<feature type="compositionally biased region" description="Pro residues" evidence="1">
    <location>
        <begin position="89"/>
        <end position="99"/>
    </location>
</feature>
<protein>
    <recommendedName>
        <fullName evidence="4">Rab-GAP TBC domain-containing protein</fullName>
    </recommendedName>
</protein>
<evidence type="ECO:0008006" key="4">
    <source>
        <dbReference type="Google" id="ProtNLM"/>
    </source>
</evidence>
<accession>A0ABC8M2U8</accession>
<dbReference type="AlphaFoldDB" id="A0ABC8M2U8"/>
<dbReference type="EMBL" id="CAKOAT010864043">
    <property type="protein sequence ID" value="CAH8389918.1"/>
    <property type="molecule type" value="Genomic_DNA"/>
</dbReference>